<protein>
    <recommendedName>
        <fullName evidence="2">LysM domain-containing protein</fullName>
    </recommendedName>
</protein>
<dbReference type="Proteomes" id="UP000215459">
    <property type="component" value="Unassembled WGS sequence"/>
</dbReference>
<proteinExistence type="predicted"/>
<feature type="compositionally biased region" description="Basic and acidic residues" evidence="1">
    <location>
        <begin position="88"/>
        <end position="101"/>
    </location>
</feature>
<evidence type="ECO:0000256" key="1">
    <source>
        <dbReference type="SAM" id="MobiDB-lite"/>
    </source>
</evidence>
<name>A0A235BCB5_9BACL</name>
<dbReference type="Gene3D" id="3.10.350.10">
    <property type="entry name" value="LysM domain"/>
    <property type="match status" value="1"/>
</dbReference>
<feature type="domain" description="LysM" evidence="2">
    <location>
        <begin position="4"/>
        <end position="49"/>
    </location>
</feature>
<dbReference type="SMART" id="SM00257">
    <property type="entry name" value="LysM"/>
    <property type="match status" value="1"/>
</dbReference>
<feature type="compositionally biased region" description="Acidic residues" evidence="1">
    <location>
        <begin position="283"/>
        <end position="293"/>
    </location>
</feature>
<reference evidence="3 4" key="1">
    <citation type="submission" date="2017-07" db="EMBL/GenBank/DDBJ databases">
        <title>The genome sequence of Paludifilum halophilum highlights mechanisms for microbial adaptation to high salt environemnts.</title>
        <authorList>
            <person name="Belbahri L."/>
        </authorList>
    </citation>
    <scope>NUCLEOTIDE SEQUENCE [LARGE SCALE GENOMIC DNA]</scope>
    <source>
        <strain evidence="3 4">DSM 102817</strain>
    </source>
</reference>
<dbReference type="OrthoDB" id="2033517at2"/>
<dbReference type="InterPro" id="IPR018392">
    <property type="entry name" value="LysM"/>
</dbReference>
<organism evidence="3 4">
    <name type="scientific">Paludifilum halophilum</name>
    <dbReference type="NCBI Taxonomy" id="1642702"/>
    <lineage>
        <taxon>Bacteria</taxon>
        <taxon>Bacillati</taxon>
        <taxon>Bacillota</taxon>
        <taxon>Bacilli</taxon>
        <taxon>Bacillales</taxon>
        <taxon>Thermoactinomycetaceae</taxon>
        <taxon>Paludifilum</taxon>
    </lineage>
</organism>
<evidence type="ECO:0000313" key="3">
    <source>
        <dbReference type="EMBL" id="OYD09918.1"/>
    </source>
</evidence>
<dbReference type="InterPro" id="IPR036779">
    <property type="entry name" value="LysM_dom_sf"/>
</dbReference>
<feature type="compositionally biased region" description="Pro residues" evidence="1">
    <location>
        <begin position="103"/>
        <end position="115"/>
    </location>
</feature>
<dbReference type="CDD" id="cd00118">
    <property type="entry name" value="LysM"/>
    <property type="match status" value="1"/>
</dbReference>
<gene>
    <name evidence="3" type="ORF">CHM34_02790</name>
</gene>
<dbReference type="PROSITE" id="PS51782">
    <property type="entry name" value="LYSM"/>
    <property type="match status" value="1"/>
</dbReference>
<evidence type="ECO:0000313" key="4">
    <source>
        <dbReference type="Proteomes" id="UP000215459"/>
    </source>
</evidence>
<evidence type="ECO:0000259" key="2">
    <source>
        <dbReference type="PROSITE" id="PS51782"/>
    </source>
</evidence>
<dbReference type="EMBL" id="NOWF01000001">
    <property type="protein sequence ID" value="OYD09918.1"/>
    <property type="molecule type" value="Genomic_DNA"/>
</dbReference>
<keyword evidence="4" id="KW-1185">Reference proteome</keyword>
<dbReference type="SUPFAM" id="SSF54106">
    <property type="entry name" value="LysM domain"/>
    <property type="match status" value="1"/>
</dbReference>
<feature type="region of interest" description="Disordered" evidence="1">
    <location>
        <begin position="59"/>
        <end position="117"/>
    </location>
</feature>
<feature type="region of interest" description="Disordered" evidence="1">
    <location>
        <begin position="218"/>
        <end position="293"/>
    </location>
</feature>
<sequence length="293" mass="31301">MRLKLHVVQSGDTLWKIAQRYDISLQKLMDANPHIEDAECMKDGLKVRIPTGKVKVSETKQEEAFAMGESPDSPQMEGISDPGPFEEDLSRESSQEDREWPDPYSPMMPPMPEAPRYPETPMSPMPGVPQYPETPMPPMFQGPEYGPGMPMPPMPGYAPGPPGGIPPSEMYPPGMPGMPMIPGYEAFMPMMPGYGGAFFPMMPAPGGFSNPCGPCGSDGYDPGSAEQPTGGGGFYSPGSPVNQPIPGGYGMDIQPEPNSPVSDPGDSQGTKPPSSSLPPMPAFEDEESSSAED</sequence>
<dbReference type="AlphaFoldDB" id="A0A235BCB5"/>
<accession>A0A235BCB5</accession>
<comment type="caution">
    <text evidence="3">The sequence shown here is derived from an EMBL/GenBank/DDBJ whole genome shotgun (WGS) entry which is preliminary data.</text>
</comment>
<feature type="compositionally biased region" description="Polar residues" evidence="1">
    <location>
        <begin position="259"/>
        <end position="274"/>
    </location>
</feature>
<dbReference type="Pfam" id="PF01476">
    <property type="entry name" value="LysM"/>
    <property type="match status" value="1"/>
</dbReference>